<feature type="compositionally biased region" description="Low complexity" evidence="1">
    <location>
        <begin position="64"/>
        <end position="79"/>
    </location>
</feature>
<reference evidence="3" key="2">
    <citation type="submission" date="2025-08" db="UniProtKB">
        <authorList>
            <consortium name="RefSeq"/>
        </authorList>
    </citation>
    <scope>IDENTIFICATION</scope>
    <source>
        <tissue evidence="3">Leaf</tissue>
    </source>
</reference>
<proteinExistence type="predicted"/>
<feature type="region of interest" description="Disordered" evidence="1">
    <location>
        <begin position="145"/>
        <end position="183"/>
    </location>
</feature>
<accession>A0A6J0KV34</accession>
<evidence type="ECO:0000313" key="3">
    <source>
        <dbReference type="RefSeq" id="XP_018451787.1"/>
    </source>
</evidence>
<dbReference type="AlphaFoldDB" id="A0A6J0KV34"/>
<dbReference type="PANTHER" id="PTHR37187:SF6">
    <property type="entry name" value="BNAC08G11140D PROTEIN"/>
    <property type="match status" value="1"/>
</dbReference>
<feature type="region of interest" description="Disordered" evidence="1">
    <location>
        <begin position="1"/>
        <end position="109"/>
    </location>
</feature>
<sequence>MPSGAKKRKAAKKKQQQEASSTLKSINHGSTEEEAVRIVKETGLDTNEQRVEITDSSHDHDKSSSSNSSSSGSGSGSSSSDDDESHEVKEETEVIITVPSQPVPVAGDAPFIGSTANAIVENAGLMDSTTPSDPETENIVVTSSAAEASLASDESKQASSSTTGSDKKELKKCVPEGSKESQVVISHVEEDPVRPTHGVAQRTSWLSCCGLFDVMTGSSR</sequence>
<feature type="compositionally biased region" description="Polar residues" evidence="1">
    <location>
        <begin position="18"/>
        <end position="29"/>
    </location>
</feature>
<feature type="compositionally biased region" description="Basic and acidic residues" evidence="1">
    <location>
        <begin position="165"/>
        <end position="179"/>
    </location>
</feature>
<gene>
    <name evidence="3" type="primary">LOC108823057</name>
</gene>
<evidence type="ECO:0000313" key="2">
    <source>
        <dbReference type="Proteomes" id="UP000504610"/>
    </source>
</evidence>
<name>A0A6J0KV34_RAPSA</name>
<feature type="compositionally biased region" description="Basic and acidic residues" evidence="1">
    <location>
        <begin position="30"/>
        <end position="63"/>
    </location>
</feature>
<dbReference type="RefSeq" id="XP_018451787.1">
    <property type="nucleotide sequence ID" value="XM_018596285.1"/>
</dbReference>
<organism evidence="2 3">
    <name type="scientific">Raphanus sativus</name>
    <name type="common">Radish</name>
    <name type="synonym">Raphanus raphanistrum var. sativus</name>
    <dbReference type="NCBI Taxonomy" id="3726"/>
    <lineage>
        <taxon>Eukaryota</taxon>
        <taxon>Viridiplantae</taxon>
        <taxon>Streptophyta</taxon>
        <taxon>Embryophyta</taxon>
        <taxon>Tracheophyta</taxon>
        <taxon>Spermatophyta</taxon>
        <taxon>Magnoliopsida</taxon>
        <taxon>eudicotyledons</taxon>
        <taxon>Gunneridae</taxon>
        <taxon>Pentapetalae</taxon>
        <taxon>rosids</taxon>
        <taxon>malvids</taxon>
        <taxon>Brassicales</taxon>
        <taxon>Brassicaceae</taxon>
        <taxon>Brassiceae</taxon>
        <taxon>Raphanus</taxon>
    </lineage>
</organism>
<dbReference type="Proteomes" id="UP000504610">
    <property type="component" value="Chromosome 8"/>
</dbReference>
<dbReference type="KEGG" id="rsz:108823057"/>
<feature type="compositionally biased region" description="Basic residues" evidence="1">
    <location>
        <begin position="1"/>
        <end position="14"/>
    </location>
</feature>
<evidence type="ECO:0000256" key="1">
    <source>
        <dbReference type="SAM" id="MobiDB-lite"/>
    </source>
</evidence>
<dbReference type="GeneID" id="108823057"/>
<dbReference type="OrthoDB" id="1930727at2759"/>
<protein>
    <submittedName>
        <fullName evidence="3">Uncharacterized protein LOC108823057</fullName>
    </submittedName>
</protein>
<reference evidence="2" key="1">
    <citation type="journal article" date="2019" name="Database">
        <title>The radish genome database (RadishGD): an integrated information resource for radish genomics.</title>
        <authorList>
            <person name="Yu H.J."/>
            <person name="Baek S."/>
            <person name="Lee Y.J."/>
            <person name="Cho A."/>
            <person name="Mun J.H."/>
        </authorList>
    </citation>
    <scope>NUCLEOTIDE SEQUENCE [LARGE SCALE GENOMIC DNA]</scope>
    <source>
        <strain evidence="2">cv. WK10039</strain>
    </source>
</reference>
<dbReference type="PANTHER" id="PTHR37187">
    <property type="entry name" value="EXPRESSED PROTEIN"/>
    <property type="match status" value="1"/>
</dbReference>
<keyword evidence="2" id="KW-1185">Reference proteome</keyword>